<keyword evidence="1" id="KW-0805">Transcription regulation</keyword>
<proteinExistence type="predicted"/>
<dbReference type="PANTHER" id="PTHR34236:SF1">
    <property type="entry name" value="DIMETHYL SULFOXIDE REDUCTASE TRANSCRIPTIONAL ACTIVATOR"/>
    <property type="match status" value="1"/>
</dbReference>
<gene>
    <name evidence="5" type="ORF">ATJ93_1885</name>
</gene>
<dbReference type="InterPro" id="IPR013767">
    <property type="entry name" value="PAS_fold"/>
</dbReference>
<name>A0A3R7DCX6_9EURY</name>
<evidence type="ECO:0000256" key="3">
    <source>
        <dbReference type="SAM" id="MobiDB-lite"/>
    </source>
</evidence>
<organism evidence="5 6">
    <name type="scientific">Halopiger aswanensis</name>
    <dbReference type="NCBI Taxonomy" id="148449"/>
    <lineage>
        <taxon>Archaea</taxon>
        <taxon>Methanobacteriati</taxon>
        <taxon>Methanobacteriota</taxon>
        <taxon>Stenosarchaea group</taxon>
        <taxon>Halobacteria</taxon>
        <taxon>Halobacteriales</taxon>
        <taxon>Natrialbaceae</taxon>
        <taxon>Halopiger</taxon>
    </lineage>
</organism>
<dbReference type="InterPro" id="IPR035965">
    <property type="entry name" value="PAS-like_dom_sf"/>
</dbReference>
<dbReference type="SUPFAM" id="SSF55785">
    <property type="entry name" value="PYP-like sensor domain (PAS domain)"/>
    <property type="match status" value="1"/>
</dbReference>
<dbReference type="Pfam" id="PF00989">
    <property type="entry name" value="PAS"/>
    <property type="match status" value="1"/>
</dbReference>
<dbReference type="Pfam" id="PF15915">
    <property type="entry name" value="BAT"/>
    <property type="match status" value="1"/>
</dbReference>
<protein>
    <submittedName>
        <fullName evidence="5">PAS domain S-box-containing protein</fullName>
    </submittedName>
</protein>
<keyword evidence="2" id="KW-0804">Transcription</keyword>
<dbReference type="InterPro" id="IPR000700">
    <property type="entry name" value="PAS-assoc_C"/>
</dbReference>
<dbReference type="CDD" id="cd00130">
    <property type="entry name" value="PAS"/>
    <property type="match status" value="1"/>
</dbReference>
<dbReference type="GO" id="GO:0006355">
    <property type="term" value="P:regulation of DNA-templated transcription"/>
    <property type="evidence" value="ECO:0007669"/>
    <property type="project" value="InterPro"/>
</dbReference>
<evidence type="ECO:0000313" key="6">
    <source>
        <dbReference type="Proteomes" id="UP000283805"/>
    </source>
</evidence>
<dbReference type="Pfam" id="PF04967">
    <property type="entry name" value="HTH_10"/>
    <property type="match status" value="1"/>
</dbReference>
<dbReference type="AlphaFoldDB" id="A0A3R7DCX6"/>
<keyword evidence="6" id="KW-1185">Reference proteome</keyword>
<dbReference type="InterPro" id="IPR031803">
    <property type="entry name" value="BAT_GAF/HTH-assoc"/>
</dbReference>
<dbReference type="NCBIfam" id="TIGR00229">
    <property type="entry name" value="sensory_box"/>
    <property type="match status" value="1"/>
</dbReference>
<dbReference type="SUPFAM" id="SSF88659">
    <property type="entry name" value="Sigma3 and sigma4 domains of RNA polymerase sigma factors"/>
    <property type="match status" value="1"/>
</dbReference>
<feature type="domain" description="PAC" evidence="4">
    <location>
        <begin position="119"/>
        <end position="171"/>
    </location>
</feature>
<dbReference type="InterPro" id="IPR013324">
    <property type="entry name" value="RNA_pol_sigma_r3/r4-like"/>
</dbReference>
<accession>A0A3R7DCX6</accession>
<sequence>MTGSEPTEVAFFETGTDAADGVQDRSQSDPADDDRRLPPPDLARRIFDVSPISTVVIDSAGAIVYANERAIETLRLSSDEIAKRSYEPSEWNISYEDGTPIPVDEHPVARVFETGEPEYGFEHWLELPDGTERWLVTNSRPVANDADEVEYVVVAFEDVTDLKRRGERLLSDHMRRLEFRADQAAVPPSLRVEEGEWRIEVESVVSLPDDATIQYMGTSDLSANDFVTAVEEVPHYVDVRLLSTSEGYSRIEARAKEATVAEVFQSLGGQPRAVIIAHDEVRFLGELPGDVDHRLAAEGIRRFHDNVELVSEDLVYSPHLLYDIVADALTDRQLATLDAAYFSGYFETPRTSTGGELADRFGVTRQTFNQHLRKAQQTVLEHLFEEIDRNH</sequence>
<reference evidence="5 6" key="1">
    <citation type="submission" date="2018-09" db="EMBL/GenBank/DDBJ databases">
        <title>Genomic Encyclopedia of Archaeal and Bacterial Type Strains, Phase II (KMG-II): from individual species to whole genera.</title>
        <authorList>
            <person name="Goeker M."/>
        </authorList>
    </citation>
    <scope>NUCLEOTIDE SEQUENCE [LARGE SCALE GENOMIC DNA]</scope>
    <source>
        <strain evidence="5 6">DSM 13151</strain>
    </source>
</reference>
<feature type="region of interest" description="Disordered" evidence="3">
    <location>
        <begin position="1"/>
        <end position="41"/>
    </location>
</feature>
<evidence type="ECO:0000256" key="2">
    <source>
        <dbReference type="ARBA" id="ARBA00023163"/>
    </source>
</evidence>
<dbReference type="RefSeq" id="WP_245977538.1">
    <property type="nucleotide sequence ID" value="NZ_RAPO01000002.1"/>
</dbReference>
<comment type="caution">
    <text evidence="5">The sequence shown here is derived from an EMBL/GenBank/DDBJ whole genome shotgun (WGS) entry which is preliminary data.</text>
</comment>
<evidence type="ECO:0000256" key="1">
    <source>
        <dbReference type="ARBA" id="ARBA00023015"/>
    </source>
</evidence>
<dbReference type="InterPro" id="IPR000014">
    <property type="entry name" value="PAS"/>
</dbReference>
<dbReference type="EMBL" id="RAPO01000002">
    <property type="protein sequence ID" value="RKD95036.1"/>
    <property type="molecule type" value="Genomic_DNA"/>
</dbReference>
<feature type="compositionally biased region" description="Basic and acidic residues" evidence="3">
    <location>
        <begin position="22"/>
        <end position="41"/>
    </location>
</feature>
<dbReference type="PROSITE" id="PS50113">
    <property type="entry name" value="PAC"/>
    <property type="match status" value="1"/>
</dbReference>
<dbReference type="PANTHER" id="PTHR34236">
    <property type="entry name" value="DIMETHYL SULFOXIDE REDUCTASE TRANSCRIPTIONAL ACTIVATOR"/>
    <property type="match status" value="1"/>
</dbReference>
<dbReference type="Gene3D" id="3.30.450.20">
    <property type="entry name" value="PAS domain"/>
    <property type="match status" value="1"/>
</dbReference>
<evidence type="ECO:0000259" key="4">
    <source>
        <dbReference type="PROSITE" id="PS50113"/>
    </source>
</evidence>
<dbReference type="Proteomes" id="UP000283805">
    <property type="component" value="Unassembled WGS sequence"/>
</dbReference>
<evidence type="ECO:0000313" key="5">
    <source>
        <dbReference type="EMBL" id="RKD95036.1"/>
    </source>
</evidence>
<dbReference type="InterPro" id="IPR007050">
    <property type="entry name" value="HTH_bacterioopsin"/>
</dbReference>